<dbReference type="InterPro" id="IPR029057">
    <property type="entry name" value="PRTase-like"/>
</dbReference>
<comment type="caution">
    <text evidence="2">The sequence shown here is derived from an EMBL/GenBank/DDBJ whole genome shotgun (WGS) entry which is preliminary data.</text>
</comment>
<dbReference type="OrthoDB" id="9804476at2"/>
<keyword evidence="3" id="KW-1185">Reference proteome</keyword>
<dbReference type="EMBL" id="QPIJ01000062">
    <property type="protein sequence ID" value="RCV86656.1"/>
    <property type="molecule type" value="Genomic_DNA"/>
</dbReference>
<reference evidence="2 3" key="1">
    <citation type="submission" date="2018-07" db="EMBL/GenBank/DDBJ databases">
        <title>Halomonas rutogse sp. nov., isolated from Lake TangqianCo on Tibetan Plateau.</title>
        <authorList>
            <person name="Lu H."/>
            <person name="Xing P."/>
            <person name="Wu Q."/>
        </authorList>
    </citation>
    <scope>NUCLEOTIDE SEQUENCE [LARGE SCALE GENOMIC DNA]</scope>
    <source>
        <strain evidence="2 3">TQ8S</strain>
    </source>
</reference>
<gene>
    <name evidence="2" type="ORF">DU506_18035</name>
</gene>
<organism evidence="2 3">
    <name type="scientific">Vreelandella rituensis</name>
    <dbReference type="NCBI Taxonomy" id="2282306"/>
    <lineage>
        <taxon>Bacteria</taxon>
        <taxon>Pseudomonadati</taxon>
        <taxon>Pseudomonadota</taxon>
        <taxon>Gammaproteobacteria</taxon>
        <taxon>Oceanospirillales</taxon>
        <taxon>Halomonadaceae</taxon>
        <taxon>Vreelandella</taxon>
    </lineage>
</organism>
<dbReference type="Proteomes" id="UP000253204">
    <property type="component" value="Unassembled WGS sequence"/>
</dbReference>
<feature type="domain" description="Phosphoribosyltransferase" evidence="1">
    <location>
        <begin position="9"/>
        <end position="140"/>
    </location>
</feature>
<dbReference type="Pfam" id="PF00156">
    <property type="entry name" value="Pribosyltran"/>
    <property type="match status" value="1"/>
</dbReference>
<keyword evidence="2" id="KW-0328">Glycosyltransferase</keyword>
<sequence>MNYKSYGDLSEDIAASLFLVQGKGYDLVVGIPRSGMIPASMVALGLHIDVVGLPEFIANQPLKTRMHRKAESQPSVAWDAKKVLLIDDSVITGRTVQEARDAIPDNCPCTIDTLVIYADPDGKHHVDISFCILESPRAFQWNLFTPAMLSRACVDIDGVLCVDPTAHQNDDGEKYVAFLNNAEPLFLPSGRIGCLVTNRLEKYRRQTEAWLKQQGIEYERLVMLDLPSKEERQRQGVHSTHKGLFYKNVDYTFFIESDTKQAASIAKISGKAVYCCEDNRVYMPTDKAPIKKDRRGYAKRLLRSVKRRIVSGLPRPPKAALKAK</sequence>
<protein>
    <submittedName>
        <fullName evidence="2">Phosphoribosyltransferase</fullName>
    </submittedName>
</protein>
<dbReference type="RefSeq" id="WP_114488265.1">
    <property type="nucleotide sequence ID" value="NZ_CBCSHM010000152.1"/>
</dbReference>
<proteinExistence type="predicted"/>
<dbReference type="Gene3D" id="3.40.50.2020">
    <property type="match status" value="1"/>
</dbReference>
<name>A0A368TQR2_9GAMM</name>
<keyword evidence="2" id="KW-0808">Transferase</keyword>
<dbReference type="GO" id="GO:0016757">
    <property type="term" value="F:glycosyltransferase activity"/>
    <property type="evidence" value="ECO:0007669"/>
    <property type="project" value="UniProtKB-KW"/>
</dbReference>
<dbReference type="SUPFAM" id="SSF53271">
    <property type="entry name" value="PRTase-like"/>
    <property type="match status" value="1"/>
</dbReference>
<dbReference type="InterPro" id="IPR000836">
    <property type="entry name" value="PRTase_dom"/>
</dbReference>
<dbReference type="AlphaFoldDB" id="A0A368TQR2"/>
<dbReference type="CDD" id="cd06223">
    <property type="entry name" value="PRTases_typeI"/>
    <property type="match status" value="1"/>
</dbReference>
<accession>A0A368TQR2</accession>
<evidence type="ECO:0000313" key="2">
    <source>
        <dbReference type="EMBL" id="RCV86656.1"/>
    </source>
</evidence>
<evidence type="ECO:0000313" key="3">
    <source>
        <dbReference type="Proteomes" id="UP000253204"/>
    </source>
</evidence>
<evidence type="ECO:0000259" key="1">
    <source>
        <dbReference type="Pfam" id="PF00156"/>
    </source>
</evidence>